<name>A0A8H3ECZ3_9LECA</name>
<keyword evidence="5" id="KW-1000">Mitochondrion outer membrane</keyword>
<evidence type="ECO:0000256" key="10">
    <source>
        <dbReference type="ARBA" id="ARBA00023136"/>
    </source>
</evidence>
<evidence type="ECO:0000256" key="12">
    <source>
        <dbReference type="SAM" id="MobiDB-lite"/>
    </source>
</evidence>
<evidence type="ECO:0000256" key="7">
    <source>
        <dbReference type="ARBA" id="ARBA00022989"/>
    </source>
</evidence>
<keyword evidence="8" id="KW-0811">Translocation</keyword>
<gene>
    <name evidence="13" type="primary">TOM22</name>
    <name evidence="13" type="ORF">HETSPECPRED_003470</name>
</gene>
<evidence type="ECO:0000313" key="14">
    <source>
        <dbReference type="Proteomes" id="UP000664521"/>
    </source>
</evidence>
<evidence type="ECO:0000313" key="13">
    <source>
        <dbReference type="EMBL" id="CAF9904249.1"/>
    </source>
</evidence>
<keyword evidence="4" id="KW-0812">Transmembrane</keyword>
<evidence type="ECO:0000256" key="11">
    <source>
        <dbReference type="ARBA" id="ARBA00023170"/>
    </source>
</evidence>
<dbReference type="PANTHER" id="PTHR12504">
    <property type="entry name" value="MITOCHONDRIAL IMPORT RECEPTOR SUBUNIT TOM22"/>
    <property type="match status" value="1"/>
</dbReference>
<evidence type="ECO:0000256" key="5">
    <source>
        <dbReference type="ARBA" id="ARBA00022787"/>
    </source>
</evidence>
<comment type="caution">
    <text evidence="13">The sequence shown here is derived from an EMBL/GenBank/DDBJ whole genome shotgun (WGS) entry which is preliminary data.</text>
</comment>
<dbReference type="Pfam" id="PF04281">
    <property type="entry name" value="Tom22"/>
    <property type="match status" value="1"/>
</dbReference>
<dbReference type="EMBL" id="CAJPDS010000002">
    <property type="protein sequence ID" value="CAF9904249.1"/>
    <property type="molecule type" value="Genomic_DNA"/>
</dbReference>
<keyword evidence="11 13" id="KW-0675">Receptor</keyword>
<accession>A0A8H3ECZ3</accession>
<dbReference type="OrthoDB" id="10016939at2759"/>
<dbReference type="PANTHER" id="PTHR12504:SF0">
    <property type="entry name" value="MITOCHONDRIAL IMPORT RECEPTOR SUBUNIT TOM22 HOMOLOG"/>
    <property type="match status" value="1"/>
</dbReference>
<organism evidence="13 14">
    <name type="scientific">Heterodermia speciosa</name>
    <dbReference type="NCBI Taxonomy" id="116794"/>
    <lineage>
        <taxon>Eukaryota</taxon>
        <taxon>Fungi</taxon>
        <taxon>Dikarya</taxon>
        <taxon>Ascomycota</taxon>
        <taxon>Pezizomycotina</taxon>
        <taxon>Lecanoromycetes</taxon>
        <taxon>OSLEUM clade</taxon>
        <taxon>Lecanoromycetidae</taxon>
        <taxon>Caliciales</taxon>
        <taxon>Physciaceae</taxon>
        <taxon>Heterodermia</taxon>
    </lineage>
</organism>
<comment type="subcellular location">
    <subcellularLocation>
        <location evidence="1">Mitochondrion outer membrane</location>
        <topology evidence="1">Single-pass membrane protein</topology>
    </subcellularLocation>
</comment>
<comment type="similarity">
    <text evidence="2">Belongs to the Tom22 family.</text>
</comment>
<evidence type="ECO:0000256" key="6">
    <source>
        <dbReference type="ARBA" id="ARBA00022927"/>
    </source>
</evidence>
<keyword evidence="14" id="KW-1185">Reference proteome</keyword>
<sequence>MVKLEEVKDAELNAPQPGPASDEFEDDADFTDTDSSLSDSAPPSPGLPPQESLSERVYALKDMLPPATRRRISSSVTTLLTATRTSAIFSGKGLYMLTTSAFLVGVPWLLAYVEEQAIVEQEREMKQREVMGEGVSPGAALGKPAL</sequence>
<keyword evidence="6" id="KW-0653">Protein transport</keyword>
<keyword evidence="10" id="KW-0472">Membrane</keyword>
<dbReference type="GO" id="GO:0005741">
    <property type="term" value="C:mitochondrial outer membrane"/>
    <property type="evidence" value="ECO:0007669"/>
    <property type="project" value="UniProtKB-SubCell"/>
</dbReference>
<keyword evidence="9" id="KW-0496">Mitochondrion</keyword>
<evidence type="ECO:0000256" key="9">
    <source>
        <dbReference type="ARBA" id="ARBA00023128"/>
    </source>
</evidence>
<feature type="region of interest" description="Disordered" evidence="12">
    <location>
        <begin position="1"/>
        <end position="53"/>
    </location>
</feature>
<evidence type="ECO:0000256" key="8">
    <source>
        <dbReference type="ARBA" id="ARBA00023010"/>
    </source>
</evidence>
<proteinExistence type="inferred from homology"/>
<evidence type="ECO:0000256" key="4">
    <source>
        <dbReference type="ARBA" id="ARBA00022692"/>
    </source>
</evidence>
<keyword evidence="3" id="KW-0813">Transport</keyword>
<evidence type="ECO:0000256" key="3">
    <source>
        <dbReference type="ARBA" id="ARBA00022448"/>
    </source>
</evidence>
<dbReference type="AlphaFoldDB" id="A0A8H3ECZ3"/>
<dbReference type="CDD" id="cd22884">
    <property type="entry name" value="TOM22"/>
    <property type="match status" value="1"/>
</dbReference>
<dbReference type="InterPro" id="IPR005683">
    <property type="entry name" value="Tom22"/>
</dbReference>
<feature type="compositionally biased region" description="Acidic residues" evidence="12">
    <location>
        <begin position="22"/>
        <end position="32"/>
    </location>
</feature>
<dbReference type="GO" id="GO:0006886">
    <property type="term" value="P:intracellular protein transport"/>
    <property type="evidence" value="ECO:0007669"/>
    <property type="project" value="InterPro"/>
</dbReference>
<evidence type="ECO:0000256" key="2">
    <source>
        <dbReference type="ARBA" id="ARBA00009874"/>
    </source>
</evidence>
<protein>
    <submittedName>
        <fullName evidence="13">Mitochondrial import receptor protein</fullName>
    </submittedName>
</protein>
<reference evidence="13" key="1">
    <citation type="submission" date="2021-03" db="EMBL/GenBank/DDBJ databases">
        <authorList>
            <person name="Tagirdzhanova G."/>
        </authorList>
    </citation>
    <scope>NUCLEOTIDE SEQUENCE</scope>
</reference>
<dbReference type="Proteomes" id="UP000664521">
    <property type="component" value="Unassembled WGS sequence"/>
</dbReference>
<evidence type="ECO:0000256" key="1">
    <source>
        <dbReference type="ARBA" id="ARBA00004572"/>
    </source>
</evidence>
<feature type="compositionally biased region" description="Basic and acidic residues" evidence="12">
    <location>
        <begin position="1"/>
        <end position="11"/>
    </location>
</feature>
<keyword evidence="7" id="KW-1133">Transmembrane helix</keyword>